<accession>A0A7J6FS62</accession>
<gene>
    <name evidence="1" type="ORF">F8388_025250</name>
</gene>
<dbReference type="AlphaFoldDB" id="A0A7J6FS62"/>
<proteinExistence type="predicted"/>
<reference evidence="1 2" key="1">
    <citation type="journal article" date="2020" name="bioRxiv">
        <title>Sequence and annotation of 42 cannabis genomes reveals extensive copy number variation in cannabinoid synthesis and pathogen resistance genes.</title>
        <authorList>
            <person name="Mckernan K.J."/>
            <person name="Helbert Y."/>
            <person name="Kane L.T."/>
            <person name="Ebling H."/>
            <person name="Zhang L."/>
            <person name="Liu B."/>
            <person name="Eaton Z."/>
            <person name="Mclaughlin S."/>
            <person name="Kingan S."/>
            <person name="Baybayan P."/>
            <person name="Concepcion G."/>
            <person name="Jordan M."/>
            <person name="Riva A."/>
            <person name="Barbazuk W."/>
            <person name="Harkins T."/>
        </authorList>
    </citation>
    <scope>NUCLEOTIDE SEQUENCE [LARGE SCALE GENOMIC DNA]</scope>
    <source>
        <strain evidence="2">cv. Jamaican Lion 4</strain>
        <tissue evidence="1">Leaf</tissue>
    </source>
</reference>
<dbReference type="Proteomes" id="UP000525078">
    <property type="component" value="Unassembled WGS sequence"/>
</dbReference>
<evidence type="ECO:0000313" key="2">
    <source>
        <dbReference type="Proteomes" id="UP000525078"/>
    </source>
</evidence>
<organism evidence="1 2">
    <name type="scientific">Cannabis sativa</name>
    <name type="common">Hemp</name>
    <name type="synonym">Marijuana</name>
    <dbReference type="NCBI Taxonomy" id="3483"/>
    <lineage>
        <taxon>Eukaryota</taxon>
        <taxon>Viridiplantae</taxon>
        <taxon>Streptophyta</taxon>
        <taxon>Embryophyta</taxon>
        <taxon>Tracheophyta</taxon>
        <taxon>Spermatophyta</taxon>
        <taxon>Magnoliopsida</taxon>
        <taxon>eudicotyledons</taxon>
        <taxon>Gunneridae</taxon>
        <taxon>Pentapetalae</taxon>
        <taxon>rosids</taxon>
        <taxon>fabids</taxon>
        <taxon>Rosales</taxon>
        <taxon>Cannabaceae</taxon>
        <taxon>Cannabis</taxon>
    </lineage>
</organism>
<comment type="caution">
    <text evidence="1">The sequence shown here is derived from an EMBL/GenBank/DDBJ whole genome shotgun (WGS) entry which is preliminary data.</text>
</comment>
<sequence>MIGQVTTLDVAIQTYINVNDVPILPLTTVQFIIFFNLSFSHFNF</sequence>
<dbReference type="EMBL" id="JAATIP010000099">
    <property type="protein sequence ID" value="KAF4373556.1"/>
    <property type="molecule type" value="Genomic_DNA"/>
</dbReference>
<name>A0A7J6FS62_CANSA</name>
<protein>
    <submittedName>
        <fullName evidence="1">Uncharacterized protein</fullName>
    </submittedName>
</protein>
<evidence type="ECO:0000313" key="1">
    <source>
        <dbReference type="EMBL" id="KAF4373556.1"/>
    </source>
</evidence>